<proteinExistence type="predicted"/>
<name>A0A0J7J8P8_9GAMM</name>
<organism evidence="3 4">
    <name type="scientific">Marinobacter subterrani</name>
    <dbReference type="NCBI Taxonomy" id="1658765"/>
    <lineage>
        <taxon>Bacteria</taxon>
        <taxon>Pseudomonadati</taxon>
        <taxon>Pseudomonadota</taxon>
        <taxon>Gammaproteobacteria</taxon>
        <taxon>Pseudomonadales</taxon>
        <taxon>Marinobacteraceae</taxon>
        <taxon>Marinobacter</taxon>
    </lineage>
</organism>
<evidence type="ECO:0000259" key="2">
    <source>
        <dbReference type="Pfam" id="PF02470"/>
    </source>
</evidence>
<reference evidence="3 4" key="1">
    <citation type="submission" date="2015-06" db="EMBL/GenBank/DDBJ databases">
        <title>Marinobacter subterrani, a genetically tractable neutrophilic iron-oxidizing strain isolated from the Soudan Iron Mine.</title>
        <authorList>
            <person name="Bonis B.M."/>
            <person name="Gralnick J.A."/>
        </authorList>
    </citation>
    <scope>NUCLEOTIDE SEQUENCE [LARGE SCALE GENOMIC DNA]</scope>
    <source>
        <strain evidence="3 4">JG233</strain>
    </source>
</reference>
<evidence type="ECO:0000313" key="3">
    <source>
        <dbReference type="EMBL" id="KMQ74281.1"/>
    </source>
</evidence>
<dbReference type="InterPro" id="IPR003399">
    <property type="entry name" value="Mce/MlaD"/>
</dbReference>
<dbReference type="PANTHER" id="PTHR36698">
    <property type="entry name" value="BLL5892 PROTEIN"/>
    <property type="match status" value="1"/>
</dbReference>
<keyword evidence="4" id="KW-1185">Reference proteome</keyword>
<evidence type="ECO:0000256" key="1">
    <source>
        <dbReference type="SAM" id="Phobius"/>
    </source>
</evidence>
<protein>
    <submittedName>
        <fullName evidence="3">ABC-type transporter Mla maintaining outer membrane lipid asymmetry, periplasmic component MlaD</fullName>
    </submittedName>
</protein>
<dbReference type="AlphaFoldDB" id="A0A0J7J8P8"/>
<dbReference type="RefSeq" id="WP_048494519.1">
    <property type="nucleotide sequence ID" value="NZ_LFBU01000001.1"/>
</dbReference>
<dbReference type="Proteomes" id="UP000036102">
    <property type="component" value="Unassembled WGS sequence"/>
</dbReference>
<keyword evidence="1" id="KW-1133">Transmembrane helix</keyword>
<accession>A0A0J7J8P8</accession>
<dbReference type="EMBL" id="LFBU01000001">
    <property type="protein sequence ID" value="KMQ74281.1"/>
    <property type="molecule type" value="Genomic_DNA"/>
</dbReference>
<comment type="caution">
    <text evidence="3">The sequence shown here is derived from an EMBL/GenBank/DDBJ whole genome shotgun (WGS) entry which is preliminary data.</text>
</comment>
<evidence type="ECO:0000313" key="4">
    <source>
        <dbReference type="Proteomes" id="UP000036102"/>
    </source>
</evidence>
<dbReference type="OrthoDB" id="9806984at2"/>
<gene>
    <name evidence="3" type="ORF">Msub_10460</name>
</gene>
<sequence length="312" mass="34097">MEPRAHHLIIGLFTLVAFAAALIFSLWLSKSSADRDWAYYEIVFDHAVSGLSEGNPVLYSGVQVGDVLQMKLDPDNPAHVRVLVRVDQTIPIRENTRAGLVLANITGSMNIQFSGGSPGQPTLEGDRDNPPVIQAEPSAFNSILANSEQLLFKADELLTKANRLMSAHNIGNLTAILQNTREATDALLARRDELASLLDQFDAAGRRAEEAAIKVSRVSDNANELLQTDGRQVLESMDKALDVIYTTIARIDRLSRANEGAIDAGLQGMGELAPALRELRATLRNLNQFSQRIENDPSAILFGTDTMKELPQ</sequence>
<dbReference type="PATRIC" id="fig|1658765.3.peg.455"/>
<feature type="transmembrane region" description="Helical" evidence="1">
    <location>
        <begin position="6"/>
        <end position="28"/>
    </location>
</feature>
<keyword evidence="1" id="KW-0472">Membrane</keyword>
<dbReference type="STRING" id="1658765.Msub_10460"/>
<keyword evidence="1" id="KW-0812">Transmembrane</keyword>
<feature type="domain" description="Mce/MlaD" evidence="2">
    <location>
        <begin position="40"/>
        <end position="115"/>
    </location>
</feature>
<dbReference type="PANTHER" id="PTHR36698:SF2">
    <property type="entry name" value="MCE_MLAD DOMAIN-CONTAINING PROTEIN"/>
    <property type="match status" value="1"/>
</dbReference>
<dbReference type="Pfam" id="PF02470">
    <property type="entry name" value="MlaD"/>
    <property type="match status" value="1"/>
</dbReference>